<dbReference type="PROSITE" id="PS51257">
    <property type="entry name" value="PROKAR_LIPOPROTEIN"/>
    <property type="match status" value="1"/>
</dbReference>
<keyword evidence="2" id="KW-0732">Signal</keyword>
<dbReference type="EMBL" id="JAAGMP010000895">
    <property type="protein sequence ID" value="NEC20484.1"/>
    <property type="molecule type" value="Genomic_DNA"/>
</dbReference>
<evidence type="ECO:0000313" key="3">
    <source>
        <dbReference type="EMBL" id="NEC20484.1"/>
    </source>
</evidence>
<dbReference type="AlphaFoldDB" id="A0A7K3RZ26"/>
<evidence type="ECO:0000256" key="1">
    <source>
        <dbReference type="SAM" id="MobiDB-lite"/>
    </source>
</evidence>
<proteinExistence type="predicted"/>
<dbReference type="RefSeq" id="WP_164204216.1">
    <property type="nucleotide sequence ID" value="NZ_JAAGMP010000895.1"/>
</dbReference>
<accession>A0A7K3RZ26</accession>
<feature type="compositionally biased region" description="Low complexity" evidence="1">
    <location>
        <begin position="32"/>
        <end position="45"/>
    </location>
</feature>
<gene>
    <name evidence="3" type="ORF">G3I50_19870</name>
</gene>
<feature type="region of interest" description="Disordered" evidence="1">
    <location>
        <begin position="25"/>
        <end position="57"/>
    </location>
</feature>
<sequence length="233" mass="24217">MRMMRGVGVAAGVVAAVVLSGCSAGGGEATGSSPSVSPSTVAPSVEEATEDPAPVYPPGPEGEIDELADEKGWVVDDLYGSASGFVQDICDSLPTSGAGGASRPQWLAESGQMDGDQGEVLLVGVPKLCPKWTSAVKQAASGSYERWFTDGTYVVSSKMPTAEQISEGEGLPIPPGTYRAQGRMEDCYWERTSKGGEIIDNNFATSAQSITVTIAPSDGQFTSERCAVWKPVK</sequence>
<evidence type="ECO:0000256" key="2">
    <source>
        <dbReference type="SAM" id="SignalP"/>
    </source>
</evidence>
<feature type="chain" id="PRO_5038678361" evidence="2">
    <location>
        <begin position="25"/>
        <end position="233"/>
    </location>
</feature>
<reference evidence="3 4" key="1">
    <citation type="submission" date="2020-01" db="EMBL/GenBank/DDBJ databases">
        <title>Insect and environment-associated Actinomycetes.</title>
        <authorList>
            <person name="Currrie C."/>
            <person name="Chevrette M."/>
            <person name="Carlson C."/>
            <person name="Stubbendieck R."/>
            <person name="Wendt-Pienkowski E."/>
        </authorList>
    </citation>
    <scope>NUCLEOTIDE SEQUENCE [LARGE SCALE GENOMIC DNA]</scope>
    <source>
        <strain evidence="3 4">SID7590</strain>
    </source>
</reference>
<protein>
    <submittedName>
        <fullName evidence="3">Uncharacterized protein</fullName>
    </submittedName>
</protein>
<comment type="caution">
    <text evidence="3">The sequence shown here is derived from an EMBL/GenBank/DDBJ whole genome shotgun (WGS) entry which is preliminary data.</text>
</comment>
<name>A0A7K3RZ26_9ACTN</name>
<feature type="signal peptide" evidence="2">
    <location>
        <begin position="1"/>
        <end position="24"/>
    </location>
</feature>
<organism evidence="3 4">
    <name type="scientific">Streptomyces parvus</name>
    <dbReference type="NCBI Taxonomy" id="66428"/>
    <lineage>
        <taxon>Bacteria</taxon>
        <taxon>Bacillati</taxon>
        <taxon>Actinomycetota</taxon>
        <taxon>Actinomycetes</taxon>
        <taxon>Kitasatosporales</taxon>
        <taxon>Streptomycetaceae</taxon>
        <taxon>Streptomyces</taxon>
    </lineage>
</organism>
<dbReference type="Proteomes" id="UP000469670">
    <property type="component" value="Unassembled WGS sequence"/>
</dbReference>
<evidence type="ECO:0000313" key="4">
    <source>
        <dbReference type="Proteomes" id="UP000469670"/>
    </source>
</evidence>